<protein>
    <submittedName>
        <fullName evidence="1">Uncharacterized protein</fullName>
    </submittedName>
</protein>
<comment type="caution">
    <text evidence="1">The sequence shown here is derived from an EMBL/GenBank/DDBJ whole genome shotgun (WGS) entry which is preliminary data.</text>
</comment>
<keyword evidence="2" id="KW-1185">Reference proteome</keyword>
<dbReference type="EMBL" id="BTGU01001999">
    <property type="protein sequence ID" value="GMN32563.1"/>
    <property type="molecule type" value="Genomic_DNA"/>
</dbReference>
<evidence type="ECO:0000313" key="1">
    <source>
        <dbReference type="EMBL" id="GMN32563.1"/>
    </source>
</evidence>
<accession>A0AA87ZT00</accession>
<organism evidence="1 2">
    <name type="scientific">Ficus carica</name>
    <name type="common">Common fig</name>
    <dbReference type="NCBI Taxonomy" id="3494"/>
    <lineage>
        <taxon>Eukaryota</taxon>
        <taxon>Viridiplantae</taxon>
        <taxon>Streptophyta</taxon>
        <taxon>Embryophyta</taxon>
        <taxon>Tracheophyta</taxon>
        <taxon>Spermatophyta</taxon>
        <taxon>Magnoliopsida</taxon>
        <taxon>eudicotyledons</taxon>
        <taxon>Gunneridae</taxon>
        <taxon>Pentapetalae</taxon>
        <taxon>rosids</taxon>
        <taxon>fabids</taxon>
        <taxon>Rosales</taxon>
        <taxon>Moraceae</taxon>
        <taxon>Ficeae</taxon>
        <taxon>Ficus</taxon>
    </lineage>
</organism>
<gene>
    <name evidence="1" type="ORF">TIFTF001_041759</name>
</gene>
<proteinExistence type="predicted"/>
<sequence length="73" mass="8189">MVALLANSQGPELSESELWRRSSRVGGLCHVLPREVGLVLGRKFASFLSSQGTSQLRDLALHLFAFFHHLREE</sequence>
<evidence type="ECO:0000313" key="2">
    <source>
        <dbReference type="Proteomes" id="UP001187192"/>
    </source>
</evidence>
<dbReference type="Proteomes" id="UP001187192">
    <property type="component" value="Unassembled WGS sequence"/>
</dbReference>
<dbReference type="AlphaFoldDB" id="A0AA87ZT00"/>
<name>A0AA87ZT00_FICCA</name>
<reference evidence="1" key="1">
    <citation type="submission" date="2023-07" db="EMBL/GenBank/DDBJ databases">
        <title>draft genome sequence of fig (Ficus carica).</title>
        <authorList>
            <person name="Takahashi T."/>
            <person name="Nishimura K."/>
        </authorList>
    </citation>
    <scope>NUCLEOTIDE SEQUENCE</scope>
</reference>